<name>A0A8C9RC91_SCLFO</name>
<dbReference type="Pfam" id="PF04218">
    <property type="entry name" value="CENP-B_N"/>
    <property type="match status" value="1"/>
</dbReference>
<reference evidence="5 6" key="1">
    <citation type="submission" date="2019-04" db="EMBL/GenBank/DDBJ databases">
        <authorList>
            <consortium name="Wellcome Sanger Institute Data Sharing"/>
        </authorList>
    </citation>
    <scope>NUCLEOTIDE SEQUENCE [LARGE SCALE GENOMIC DNA]</scope>
</reference>
<dbReference type="Pfam" id="PF03184">
    <property type="entry name" value="DDE_1"/>
    <property type="match status" value="1"/>
</dbReference>
<dbReference type="PROSITE" id="PS51253">
    <property type="entry name" value="HTH_CENPB"/>
    <property type="match status" value="1"/>
</dbReference>
<comment type="subcellular location">
    <subcellularLocation>
        <location evidence="1">Nucleus</location>
    </subcellularLocation>
</comment>
<organism evidence="5 6">
    <name type="scientific">Scleropages formosus</name>
    <name type="common">Asian bonytongue</name>
    <name type="synonym">Osteoglossum formosum</name>
    <dbReference type="NCBI Taxonomy" id="113540"/>
    <lineage>
        <taxon>Eukaryota</taxon>
        <taxon>Metazoa</taxon>
        <taxon>Chordata</taxon>
        <taxon>Craniata</taxon>
        <taxon>Vertebrata</taxon>
        <taxon>Euteleostomi</taxon>
        <taxon>Actinopterygii</taxon>
        <taxon>Neopterygii</taxon>
        <taxon>Teleostei</taxon>
        <taxon>Osteoglossocephala</taxon>
        <taxon>Osteoglossomorpha</taxon>
        <taxon>Osteoglossiformes</taxon>
        <taxon>Osteoglossidae</taxon>
        <taxon>Scleropages</taxon>
    </lineage>
</organism>
<evidence type="ECO:0000256" key="1">
    <source>
        <dbReference type="ARBA" id="ARBA00004123"/>
    </source>
</evidence>
<reference evidence="5" key="2">
    <citation type="submission" date="2025-08" db="UniProtKB">
        <authorList>
            <consortium name="Ensembl"/>
        </authorList>
    </citation>
    <scope>IDENTIFICATION</scope>
</reference>
<dbReference type="InterPro" id="IPR006600">
    <property type="entry name" value="HTH_CenpB_DNA-bd_dom"/>
</dbReference>
<dbReference type="PANTHER" id="PTHR19303:SF26">
    <property type="entry name" value="TIGGER TRANSPOSABLE ELEMENT-DERIVED PROTEIN 1"/>
    <property type="match status" value="1"/>
</dbReference>
<proteinExistence type="predicted"/>
<dbReference type="GO" id="GO:0003677">
    <property type="term" value="F:DNA binding"/>
    <property type="evidence" value="ECO:0007669"/>
    <property type="project" value="UniProtKB-KW"/>
</dbReference>
<feature type="domain" description="HTH CENPB-type" evidence="4">
    <location>
        <begin position="77"/>
        <end position="145"/>
    </location>
</feature>
<dbReference type="InterPro" id="IPR050863">
    <property type="entry name" value="CenT-Element_Derived"/>
</dbReference>
<dbReference type="Ensembl" id="ENSSFOT00015013186.2">
    <property type="protein sequence ID" value="ENSSFOP00015013022.2"/>
    <property type="gene ID" value="ENSSFOG00015008398.2"/>
</dbReference>
<dbReference type="InterPro" id="IPR009057">
    <property type="entry name" value="Homeodomain-like_sf"/>
</dbReference>
<dbReference type="PANTHER" id="PTHR19303">
    <property type="entry name" value="TRANSPOSON"/>
    <property type="match status" value="1"/>
</dbReference>
<reference evidence="5" key="3">
    <citation type="submission" date="2025-09" db="UniProtKB">
        <authorList>
            <consortium name="Ensembl"/>
        </authorList>
    </citation>
    <scope>IDENTIFICATION</scope>
</reference>
<evidence type="ECO:0000256" key="3">
    <source>
        <dbReference type="ARBA" id="ARBA00023242"/>
    </source>
</evidence>
<dbReference type="InterPro" id="IPR007889">
    <property type="entry name" value="HTH_Psq"/>
</dbReference>
<evidence type="ECO:0000256" key="2">
    <source>
        <dbReference type="ARBA" id="ARBA00023125"/>
    </source>
</evidence>
<keyword evidence="2" id="KW-0238">DNA-binding</keyword>
<evidence type="ECO:0000313" key="6">
    <source>
        <dbReference type="Proteomes" id="UP000694397"/>
    </source>
</evidence>
<keyword evidence="3" id="KW-0539">Nucleus</keyword>
<evidence type="ECO:0000313" key="5">
    <source>
        <dbReference type="Ensembl" id="ENSSFOP00015013022.2"/>
    </source>
</evidence>
<accession>A0A8C9RC91</accession>
<sequence>ALRDTQRRGFGWGEEGRRSIIDLETKLKVIKDYEAGKSVIVLACQLGMSHSTIATILKNKDKVMEAVKGSASLKATRLTKMRGGPISDMEKLLMTWIEDQTQKRIPLSTLTITAKGKSLFAMLKEKAGPDYDVEFTNRYSMHNVKVSGESASANVKAAEEFVETLDKLIVEEKYLPEQIFNMDETSLFWRRILERTFIHKETKSMPGFKAFKDRVTILLGGNVPVNKHTLPVYYRSNKKSWTTQLLFQDALLNCYASEMEKYCLENNTPFRILLIVDNALRHPPFIGDLHPNVKVVFLPPNTTSLIQPMDQEVIAAFKAYYLRRTFAQAIAATEEDTDKTLKRFVHVLKGFSKIEELAKINKAMVEMANNLNLDVDNDDIEELLEVVSDEFTNEELLELEQESIAEEGAREIETAGDEKEEPPRKFTAKGLAEAFSDLNKLLKKSENMDPNTERFSLIKRNVHDALAA</sequence>
<dbReference type="SUPFAM" id="SSF46689">
    <property type="entry name" value="Homeodomain-like"/>
    <property type="match status" value="2"/>
</dbReference>
<dbReference type="OrthoDB" id="125347at2759"/>
<dbReference type="GeneTree" id="ENSGT00940000154420"/>
<protein>
    <recommendedName>
        <fullName evidence="4">HTH CENPB-type domain-containing protein</fullName>
    </recommendedName>
</protein>
<dbReference type="InterPro" id="IPR004875">
    <property type="entry name" value="DDE_SF_endonuclease_dom"/>
</dbReference>
<evidence type="ECO:0000259" key="4">
    <source>
        <dbReference type="PROSITE" id="PS51253"/>
    </source>
</evidence>
<dbReference type="Proteomes" id="UP000694397">
    <property type="component" value="Chromosome 3"/>
</dbReference>
<dbReference type="Gene3D" id="1.10.10.60">
    <property type="entry name" value="Homeodomain-like"/>
    <property type="match status" value="2"/>
</dbReference>
<dbReference type="AlphaFoldDB" id="A0A8C9RC91"/>
<keyword evidence="6" id="KW-1185">Reference proteome</keyword>
<dbReference type="GO" id="GO:0005634">
    <property type="term" value="C:nucleus"/>
    <property type="evidence" value="ECO:0007669"/>
    <property type="project" value="UniProtKB-SubCell"/>
</dbReference>